<protein>
    <recommendedName>
        <fullName evidence="3">DUF1611 domain-containing protein</fullName>
    </recommendedName>
</protein>
<dbReference type="SUPFAM" id="SSF52540">
    <property type="entry name" value="P-loop containing nucleoside triphosphate hydrolases"/>
    <property type="match status" value="1"/>
</dbReference>
<comment type="caution">
    <text evidence="1">The sequence shown here is derived from an EMBL/GenBank/DDBJ whole genome shotgun (WGS) entry which is preliminary data.</text>
</comment>
<dbReference type="Proteomes" id="UP001151234">
    <property type="component" value="Unassembled WGS sequence"/>
</dbReference>
<reference evidence="1" key="1">
    <citation type="submission" date="2022-11" db="EMBL/GenBank/DDBJ databases">
        <title>Draft genome sequence of Hoeflea poritis E7-10 and Hoeflea prorocentri PM5-8, separated from scleractinian coral Porites lutea and marine dinoflagellate.</title>
        <authorList>
            <person name="Zhang G."/>
            <person name="Wei Q."/>
            <person name="Cai L."/>
        </authorList>
    </citation>
    <scope>NUCLEOTIDE SEQUENCE</scope>
    <source>
        <strain evidence="1">PM5-8</strain>
    </source>
</reference>
<proteinExistence type="predicted"/>
<gene>
    <name evidence="1" type="ORF">OQ273_10475</name>
</gene>
<accession>A0A9X3UH23</accession>
<name>A0A9X3UH23_9HYPH</name>
<evidence type="ECO:0000313" key="1">
    <source>
        <dbReference type="EMBL" id="MDA5398997.1"/>
    </source>
</evidence>
<dbReference type="EMBL" id="JAPJZI010000001">
    <property type="protein sequence ID" value="MDA5398997.1"/>
    <property type="molecule type" value="Genomic_DNA"/>
</dbReference>
<dbReference type="AlphaFoldDB" id="A0A9X3UH23"/>
<dbReference type="Gene3D" id="3.40.50.300">
    <property type="entry name" value="P-loop containing nucleotide triphosphate hydrolases"/>
    <property type="match status" value="1"/>
</dbReference>
<keyword evidence="2" id="KW-1185">Reference proteome</keyword>
<sequence>MQILERHVVNAAKRAFSCRRVPTEKIKTLIKDRPGPRAGDLVLARVSRLGSHKRIELPSGRRAALLPGDEIIVVYGDRYAPDQYEAYVPKDLRPCHLVAAGGVASRAIAWHDRMGSGPTSIEPIGLLGCARAEPLNLADFAIDSARGAMPPAVFAVFGTSMNAGKTITAATLVKGFADAGYRVGAAKITGTAAGGDPWLMRDYGASEVLDFTDVGHASTFNIHPDRLFEGAENLLGTLSRRGCSVAVVEIADGLYQSETAALAQMEQLKSILTGTFFAAGDAMGAVSGASDLARYGHRVLGISGALTRSPLAAREAATASGFPVMGLNELLDRDAVMEWAGLAGMDLAAVAGQ</sequence>
<dbReference type="RefSeq" id="WP_267990445.1">
    <property type="nucleotide sequence ID" value="NZ_JAPJZI010000001.1"/>
</dbReference>
<dbReference type="InterPro" id="IPR027417">
    <property type="entry name" value="P-loop_NTPase"/>
</dbReference>
<organism evidence="1 2">
    <name type="scientific">Hoeflea prorocentri</name>
    <dbReference type="NCBI Taxonomy" id="1922333"/>
    <lineage>
        <taxon>Bacteria</taxon>
        <taxon>Pseudomonadati</taxon>
        <taxon>Pseudomonadota</taxon>
        <taxon>Alphaproteobacteria</taxon>
        <taxon>Hyphomicrobiales</taxon>
        <taxon>Rhizobiaceae</taxon>
        <taxon>Hoeflea</taxon>
    </lineage>
</organism>
<evidence type="ECO:0000313" key="2">
    <source>
        <dbReference type="Proteomes" id="UP001151234"/>
    </source>
</evidence>
<evidence type="ECO:0008006" key="3">
    <source>
        <dbReference type="Google" id="ProtNLM"/>
    </source>
</evidence>